<accession>A0A6N7XK27</accession>
<dbReference type="RefSeq" id="WP_154440466.1">
    <property type="nucleotide sequence ID" value="NZ_VUNQ01000021.1"/>
</dbReference>
<reference evidence="1 2" key="1">
    <citation type="submission" date="2019-09" db="EMBL/GenBank/DDBJ databases">
        <title>In-depth cultivation of the pig gut microbiome towards novel bacterial diversity and tailored functional studies.</title>
        <authorList>
            <person name="Wylensek D."/>
            <person name="Hitch T.C.A."/>
            <person name="Clavel T."/>
        </authorList>
    </citation>
    <scope>NUCLEOTIDE SEQUENCE [LARGE SCALE GENOMIC DNA]</scope>
    <source>
        <strain evidence="1 2">WCA3-693-APC-4?</strain>
    </source>
</reference>
<name>A0A6N7XK27_9FIRM</name>
<sequence>MYEEYLGEGYHDKVRKMLTVDETLLPNSVIDADLNIDGMKQLLAPSMDKMTSLGKKIDTEEKFNQLANAGIYYLCGILCMAMKSRTSAPPFNVKKYQKNWDKKQKGYMAKGNKIMQGLMMK</sequence>
<gene>
    <name evidence="1" type="ORF">FYJ83_10690</name>
</gene>
<comment type="caution">
    <text evidence="1">The sequence shown here is derived from an EMBL/GenBank/DDBJ whole genome shotgun (WGS) entry which is preliminary data.</text>
</comment>
<evidence type="ECO:0000313" key="1">
    <source>
        <dbReference type="EMBL" id="MSU01936.1"/>
    </source>
</evidence>
<evidence type="ECO:0000313" key="2">
    <source>
        <dbReference type="Proteomes" id="UP000469523"/>
    </source>
</evidence>
<organism evidence="1 2">
    <name type="scientific">Tissierella pigra</name>
    <dbReference type="NCBI Taxonomy" id="2607614"/>
    <lineage>
        <taxon>Bacteria</taxon>
        <taxon>Bacillati</taxon>
        <taxon>Bacillota</taxon>
        <taxon>Tissierellia</taxon>
        <taxon>Tissierellales</taxon>
        <taxon>Tissierellaceae</taxon>
        <taxon>Tissierella</taxon>
    </lineage>
</organism>
<keyword evidence="2" id="KW-1185">Reference proteome</keyword>
<protein>
    <submittedName>
        <fullName evidence="1">Uncharacterized protein</fullName>
    </submittedName>
</protein>
<dbReference type="Proteomes" id="UP000469523">
    <property type="component" value="Unassembled WGS sequence"/>
</dbReference>
<dbReference type="AlphaFoldDB" id="A0A6N7XK27"/>
<dbReference type="EMBL" id="VUNQ01000021">
    <property type="protein sequence ID" value="MSU01936.1"/>
    <property type="molecule type" value="Genomic_DNA"/>
</dbReference>
<proteinExistence type="predicted"/>